<keyword evidence="3 5" id="KW-0560">Oxidoreductase</keyword>
<evidence type="ECO:0000313" key="9">
    <source>
        <dbReference type="Proteomes" id="UP000676951"/>
    </source>
</evidence>
<feature type="domain" description="D-isomer specific 2-hydroxyacid dehydrogenase catalytic" evidence="6">
    <location>
        <begin position="28"/>
        <end position="317"/>
    </location>
</feature>
<dbReference type="CDD" id="cd12169">
    <property type="entry name" value="PGDH_like_1"/>
    <property type="match status" value="1"/>
</dbReference>
<dbReference type="PROSITE" id="PS00065">
    <property type="entry name" value="D_2_HYDROXYACID_DH_1"/>
    <property type="match status" value="1"/>
</dbReference>
<dbReference type="InterPro" id="IPR006139">
    <property type="entry name" value="D-isomer_2_OHA_DH_cat_dom"/>
</dbReference>
<dbReference type="InterPro" id="IPR050857">
    <property type="entry name" value="D-2-hydroxyacid_DH"/>
</dbReference>
<protein>
    <submittedName>
        <fullName evidence="8">D-2-hydroxyacid dehydrogenase family protein</fullName>
    </submittedName>
</protein>
<keyword evidence="9" id="KW-1185">Reference proteome</keyword>
<evidence type="ECO:0000259" key="6">
    <source>
        <dbReference type="Pfam" id="PF00389"/>
    </source>
</evidence>
<dbReference type="InterPro" id="IPR029753">
    <property type="entry name" value="D-isomer_DH_CS"/>
</dbReference>
<keyword evidence="4" id="KW-0520">NAD</keyword>
<dbReference type="FunFam" id="3.40.50.720:FF:000203">
    <property type="entry name" value="D-3-phosphoglycerate dehydrogenase (SerA)"/>
    <property type="match status" value="1"/>
</dbReference>
<feature type="domain" description="D-isomer specific 2-hydroxyacid dehydrogenase NAD-binding" evidence="7">
    <location>
        <begin position="114"/>
        <end position="288"/>
    </location>
</feature>
<accession>A0A975P016</accession>
<gene>
    <name evidence="8" type="ORF">KMZ93_06590</name>
</gene>
<dbReference type="Pfam" id="PF02826">
    <property type="entry name" value="2-Hacid_dh_C"/>
    <property type="match status" value="1"/>
</dbReference>
<dbReference type="EMBL" id="CP076136">
    <property type="protein sequence ID" value="QWG24563.1"/>
    <property type="molecule type" value="Genomic_DNA"/>
</dbReference>
<organism evidence="8 9">
    <name type="scientific">Bradyrhizobium sediminis</name>
    <dbReference type="NCBI Taxonomy" id="2840469"/>
    <lineage>
        <taxon>Bacteria</taxon>
        <taxon>Pseudomonadati</taxon>
        <taxon>Pseudomonadota</taxon>
        <taxon>Alphaproteobacteria</taxon>
        <taxon>Hyphomicrobiales</taxon>
        <taxon>Nitrobacteraceae</taxon>
        <taxon>Bradyrhizobium</taxon>
    </lineage>
</organism>
<dbReference type="Proteomes" id="UP000676951">
    <property type="component" value="Chromosome"/>
</dbReference>
<evidence type="ECO:0000256" key="4">
    <source>
        <dbReference type="ARBA" id="ARBA00023027"/>
    </source>
</evidence>
<evidence type="ECO:0000313" key="8">
    <source>
        <dbReference type="EMBL" id="QWG24563.1"/>
    </source>
</evidence>
<dbReference type="GO" id="GO:0051287">
    <property type="term" value="F:NAD binding"/>
    <property type="evidence" value="ECO:0007669"/>
    <property type="project" value="InterPro"/>
</dbReference>
<dbReference type="GO" id="GO:0008652">
    <property type="term" value="P:amino acid biosynthetic process"/>
    <property type="evidence" value="ECO:0007669"/>
    <property type="project" value="UniProtKB-KW"/>
</dbReference>
<dbReference type="InterPro" id="IPR006140">
    <property type="entry name" value="D-isomer_DH_NAD-bd"/>
</dbReference>
<dbReference type="PANTHER" id="PTHR42789">
    <property type="entry name" value="D-ISOMER SPECIFIC 2-HYDROXYACID DEHYDROGENASE FAMILY PROTEIN (AFU_ORTHOLOGUE AFUA_6G10090)"/>
    <property type="match status" value="1"/>
</dbReference>
<name>A0A975P016_9BRAD</name>
<dbReference type="RefSeq" id="WP_215605306.1">
    <property type="nucleotide sequence ID" value="NZ_CP076136.1"/>
</dbReference>
<sequence length="319" mass="34959">MTRLRCAILDDYLDLALDIADWSKVTDRVDVTVFNQPFASQQAAAAALKDFEIICAMRERTPFPRALFASLPRLRLMITSGMRNAALDLEAAKDHNVVLCGTQWGRDPTAPLTMGLILELTRNIGRENARMHAGEPLQKFVGLEIEGKTLGVVGLGKLGAKVSKLAQAFGMNVIAWSPNLTPERCKEVGVGYASKEELFASADIVTIHVVLSQRSRGLVGSADLARMKPTAFIVNTARGPIIDEAALLQTLQQKQIAGAAVDVFSVEPLPVDHPFRKLDNLVLTPHLGYVTEESFRAHYSQMVEGIDAWFKGEPVRRLA</sequence>
<evidence type="ECO:0000256" key="1">
    <source>
        <dbReference type="ARBA" id="ARBA00005854"/>
    </source>
</evidence>
<dbReference type="InterPro" id="IPR029752">
    <property type="entry name" value="D-isomer_DH_CS1"/>
</dbReference>
<evidence type="ECO:0000256" key="5">
    <source>
        <dbReference type="RuleBase" id="RU003719"/>
    </source>
</evidence>
<evidence type="ECO:0000256" key="2">
    <source>
        <dbReference type="ARBA" id="ARBA00022605"/>
    </source>
</evidence>
<comment type="similarity">
    <text evidence="1 5">Belongs to the D-isomer specific 2-hydroxyacid dehydrogenase family.</text>
</comment>
<dbReference type="SUPFAM" id="SSF51735">
    <property type="entry name" value="NAD(P)-binding Rossmann-fold domains"/>
    <property type="match status" value="1"/>
</dbReference>
<reference evidence="8 9" key="1">
    <citation type="submission" date="2021-06" db="EMBL/GenBank/DDBJ databases">
        <title>Bradyrhizobium sp. S2-11-4 Genome sequencing.</title>
        <authorList>
            <person name="Jin L."/>
        </authorList>
    </citation>
    <scope>NUCLEOTIDE SEQUENCE [LARGE SCALE GENOMIC DNA]</scope>
    <source>
        <strain evidence="8 9">S2-11-4</strain>
    </source>
</reference>
<evidence type="ECO:0000256" key="3">
    <source>
        <dbReference type="ARBA" id="ARBA00023002"/>
    </source>
</evidence>
<dbReference type="Gene3D" id="3.40.50.720">
    <property type="entry name" value="NAD(P)-binding Rossmann-like Domain"/>
    <property type="match status" value="2"/>
</dbReference>
<dbReference type="Pfam" id="PF00389">
    <property type="entry name" value="2-Hacid_dh"/>
    <property type="match status" value="1"/>
</dbReference>
<keyword evidence="2" id="KW-0028">Amino-acid biosynthesis</keyword>
<dbReference type="PANTHER" id="PTHR42789:SF1">
    <property type="entry name" value="D-ISOMER SPECIFIC 2-HYDROXYACID DEHYDROGENASE FAMILY PROTEIN (AFU_ORTHOLOGUE AFUA_6G10090)"/>
    <property type="match status" value="1"/>
</dbReference>
<dbReference type="SUPFAM" id="SSF52283">
    <property type="entry name" value="Formate/glycerate dehydrogenase catalytic domain-like"/>
    <property type="match status" value="1"/>
</dbReference>
<proteinExistence type="inferred from homology"/>
<dbReference type="InterPro" id="IPR036291">
    <property type="entry name" value="NAD(P)-bd_dom_sf"/>
</dbReference>
<evidence type="ECO:0000259" key="7">
    <source>
        <dbReference type="Pfam" id="PF02826"/>
    </source>
</evidence>
<dbReference type="PROSITE" id="PS00671">
    <property type="entry name" value="D_2_HYDROXYACID_DH_3"/>
    <property type="match status" value="1"/>
</dbReference>
<dbReference type="AlphaFoldDB" id="A0A975P016"/>
<dbReference type="GO" id="GO:0016616">
    <property type="term" value="F:oxidoreductase activity, acting on the CH-OH group of donors, NAD or NADP as acceptor"/>
    <property type="evidence" value="ECO:0007669"/>
    <property type="project" value="InterPro"/>
</dbReference>